<dbReference type="InterPro" id="IPR011547">
    <property type="entry name" value="SLC26A/SulP_dom"/>
</dbReference>
<dbReference type="AlphaFoldDB" id="A0A6A6X119"/>
<feature type="region of interest" description="Disordered" evidence="5">
    <location>
        <begin position="1"/>
        <end position="101"/>
    </location>
</feature>
<dbReference type="GO" id="GO:0055085">
    <property type="term" value="P:transmembrane transport"/>
    <property type="evidence" value="ECO:0007669"/>
    <property type="project" value="InterPro"/>
</dbReference>
<dbReference type="SUPFAM" id="SSF52091">
    <property type="entry name" value="SpoIIaa-like"/>
    <property type="match status" value="1"/>
</dbReference>
<dbReference type="Gene3D" id="3.30.750.24">
    <property type="entry name" value="STAS domain"/>
    <property type="match status" value="1"/>
</dbReference>
<evidence type="ECO:0000256" key="2">
    <source>
        <dbReference type="ARBA" id="ARBA00022692"/>
    </source>
</evidence>
<feature type="compositionally biased region" description="Polar residues" evidence="5">
    <location>
        <begin position="37"/>
        <end position="46"/>
    </location>
</feature>
<dbReference type="InterPro" id="IPR036513">
    <property type="entry name" value="STAS_dom_sf"/>
</dbReference>
<keyword evidence="3 6" id="KW-1133">Transmembrane helix</keyword>
<dbReference type="OrthoDB" id="427213at2759"/>
<protein>
    <submittedName>
        <fullName evidence="8">High affinity sulfate transporter 1</fullName>
    </submittedName>
</protein>
<feature type="domain" description="STAS" evidence="7">
    <location>
        <begin position="697"/>
        <end position="829"/>
    </location>
</feature>
<feature type="transmembrane region" description="Helical" evidence="6">
    <location>
        <begin position="409"/>
        <end position="430"/>
    </location>
</feature>
<feature type="transmembrane region" description="Helical" evidence="6">
    <location>
        <begin position="543"/>
        <end position="562"/>
    </location>
</feature>
<comment type="subcellular location">
    <subcellularLocation>
        <location evidence="1">Membrane</location>
        <topology evidence="1">Multi-pass membrane protein</topology>
    </subcellularLocation>
</comment>
<dbReference type="CDD" id="cd07042">
    <property type="entry name" value="STAS_SulP_like_sulfate_transporter"/>
    <property type="match status" value="1"/>
</dbReference>
<dbReference type="GO" id="GO:0016020">
    <property type="term" value="C:membrane"/>
    <property type="evidence" value="ECO:0007669"/>
    <property type="project" value="UniProtKB-SubCell"/>
</dbReference>
<feature type="transmembrane region" description="Helical" evidence="6">
    <location>
        <begin position="361"/>
        <end position="380"/>
    </location>
</feature>
<reference evidence="8" key="1">
    <citation type="journal article" date="2020" name="Stud. Mycol.">
        <title>101 Dothideomycetes genomes: a test case for predicting lifestyles and emergence of pathogens.</title>
        <authorList>
            <person name="Haridas S."/>
            <person name="Albert R."/>
            <person name="Binder M."/>
            <person name="Bloem J."/>
            <person name="Labutti K."/>
            <person name="Salamov A."/>
            <person name="Andreopoulos B."/>
            <person name="Baker S."/>
            <person name="Barry K."/>
            <person name="Bills G."/>
            <person name="Bluhm B."/>
            <person name="Cannon C."/>
            <person name="Castanera R."/>
            <person name="Culley D."/>
            <person name="Daum C."/>
            <person name="Ezra D."/>
            <person name="Gonzalez J."/>
            <person name="Henrissat B."/>
            <person name="Kuo A."/>
            <person name="Liang C."/>
            <person name="Lipzen A."/>
            <person name="Lutzoni F."/>
            <person name="Magnuson J."/>
            <person name="Mondo S."/>
            <person name="Nolan M."/>
            <person name="Ohm R."/>
            <person name="Pangilinan J."/>
            <person name="Park H.-J."/>
            <person name="Ramirez L."/>
            <person name="Alfaro M."/>
            <person name="Sun H."/>
            <person name="Tritt A."/>
            <person name="Yoshinaga Y."/>
            <person name="Zwiers L.-H."/>
            <person name="Turgeon B."/>
            <person name="Goodwin S."/>
            <person name="Spatafora J."/>
            <person name="Crous P."/>
            <person name="Grigoriev I."/>
        </authorList>
    </citation>
    <scope>NUCLEOTIDE SEQUENCE</scope>
    <source>
        <strain evidence="8">CBS 109.77</strain>
    </source>
</reference>
<evidence type="ECO:0000259" key="7">
    <source>
        <dbReference type="PROSITE" id="PS50801"/>
    </source>
</evidence>
<dbReference type="Pfam" id="PF01740">
    <property type="entry name" value="STAS"/>
    <property type="match status" value="1"/>
</dbReference>
<evidence type="ECO:0000256" key="1">
    <source>
        <dbReference type="ARBA" id="ARBA00004141"/>
    </source>
</evidence>
<keyword evidence="9" id="KW-1185">Reference proteome</keyword>
<gene>
    <name evidence="8" type="ORF">K505DRAFT_377907</name>
</gene>
<keyword evidence="2 6" id="KW-0812">Transmembrane</keyword>
<dbReference type="FunFam" id="3.30.750.24:FF:000036">
    <property type="entry name" value="Putative sulfate transporter YPR003C"/>
    <property type="match status" value="1"/>
</dbReference>
<feature type="transmembrane region" description="Helical" evidence="6">
    <location>
        <begin position="583"/>
        <end position="602"/>
    </location>
</feature>
<organism evidence="8 9">
    <name type="scientific">Melanomma pulvis-pyrius CBS 109.77</name>
    <dbReference type="NCBI Taxonomy" id="1314802"/>
    <lineage>
        <taxon>Eukaryota</taxon>
        <taxon>Fungi</taxon>
        <taxon>Dikarya</taxon>
        <taxon>Ascomycota</taxon>
        <taxon>Pezizomycotina</taxon>
        <taxon>Dothideomycetes</taxon>
        <taxon>Pleosporomycetidae</taxon>
        <taxon>Pleosporales</taxon>
        <taxon>Melanommataceae</taxon>
        <taxon>Melanomma</taxon>
    </lineage>
</organism>
<dbReference type="Pfam" id="PF00916">
    <property type="entry name" value="Sulfate_transp"/>
    <property type="match status" value="1"/>
</dbReference>
<evidence type="ECO:0000313" key="9">
    <source>
        <dbReference type="Proteomes" id="UP000799757"/>
    </source>
</evidence>
<dbReference type="InterPro" id="IPR001902">
    <property type="entry name" value="SLC26A/SulP_fam"/>
</dbReference>
<dbReference type="EMBL" id="MU002106">
    <property type="protein sequence ID" value="KAF2789898.1"/>
    <property type="molecule type" value="Genomic_DNA"/>
</dbReference>
<evidence type="ECO:0000313" key="8">
    <source>
        <dbReference type="EMBL" id="KAF2789898.1"/>
    </source>
</evidence>
<sequence>MPPKKDQQAESSSSSDVSHSRKSSTASARHIAYAPANPSQLRNTFVPSEGSASPDEAMHRRPFDDEEPHASSSAEQPHDFDFSADGIQPVPDHASAHSNEEIAPNHPDAILELDLEHTAHTRLLNHQNWDAASGCGSENCNHGAMSPRPFEHRGYGSFASDGGFGGRYPGGLVSGPDESADPTQALLGDTFVDGVMGGSNGPKMSTTRYLANLHGIKNQRLMYLAYYIPIINWAQQYKWRYLKGDFIAALTMASFYIPMALSYASNLGHLPPINGLYSFAINPLIYGILGSCPQMVVGPEAAGSLLTGEVVRENIKKGASGDDDGVRNAEIAGIVTCMAGAFIFLAGTFRLGFLDNVLSRPFLRGFISAIGVVILVDQLIPEMGLAHLAADQVSHGSCLDKMIFLFRNIGHAQGLTCAVSFGAFAIIMFFREMKIRLQPRYPSVAYIPDRFVVVVLSAIFTWKFGWEEQGLAILGDVRSSGKLFAVHFPFETSHLKYAGDAVNTALIIALLGFFESSVAAKSLGSGDRGKDGVHMQLSANRELIALGTANMTGGLFMALPAFGGYGRSKVNASTGGITPMSSIFLSLITIFCTCFLLPYFYYLPKGVLCSMVSVVAYSLVEEAPHDIKFFWRIKGWSEMSLMFGIFLATIFWDLKRGIAVGIGLSVLRLIRHSTRPRIQILGRVPGTTDKFANAEIDPENIEFIEGCLIVKIPEPLTFANTGDLKNRLKRLEDHGTGAAHPALPRVRRVENNKNIIFDVHGVTSLDGAGAQVLCEIVESYRNRDVKVFFCRVPSQRSPVWGLFEASGIVEMCGGRRHFVKSVEEALRMTELERLTEEFSDAESSRMGSRGVS</sequence>
<name>A0A6A6X119_9PLEO</name>
<keyword evidence="4 6" id="KW-0472">Membrane</keyword>
<feature type="transmembrane region" description="Helical" evidence="6">
    <location>
        <begin position="641"/>
        <end position="667"/>
    </location>
</feature>
<feature type="transmembrane region" description="Helical" evidence="6">
    <location>
        <begin position="246"/>
        <end position="264"/>
    </location>
</feature>
<feature type="transmembrane region" description="Helical" evidence="6">
    <location>
        <begin position="331"/>
        <end position="349"/>
    </location>
</feature>
<proteinExistence type="predicted"/>
<accession>A0A6A6X119</accession>
<dbReference type="InterPro" id="IPR002645">
    <property type="entry name" value="STAS_dom"/>
</dbReference>
<dbReference type="PANTHER" id="PTHR11814">
    <property type="entry name" value="SULFATE TRANSPORTER"/>
    <property type="match status" value="1"/>
</dbReference>
<dbReference type="PROSITE" id="PS50801">
    <property type="entry name" value="STAS"/>
    <property type="match status" value="1"/>
</dbReference>
<evidence type="ECO:0000256" key="5">
    <source>
        <dbReference type="SAM" id="MobiDB-lite"/>
    </source>
</evidence>
<dbReference type="Proteomes" id="UP000799757">
    <property type="component" value="Unassembled WGS sequence"/>
</dbReference>
<evidence type="ECO:0000256" key="4">
    <source>
        <dbReference type="ARBA" id="ARBA00023136"/>
    </source>
</evidence>
<evidence type="ECO:0000256" key="6">
    <source>
        <dbReference type="SAM" id="Phobius"/>
    </source>
</evidence>
<evidence type="ECO:0000256" key="3">
    <source>
        <dbReference type="ARBA" id="ARBA00022989"/>
    </source>
</evidence>